<sequence length="250" mass="28133">MKGLFNGFNMGISMFTVIPPFKKVWDEDSGKFMMPVFPFIGLLIGVLWYAITILLIRFHFKGLLLTGIVLAIPFLLTGFLHLDGFMDVCDALLSRREREEKLRILKDSTIGAFSVISLVLLLIIQLGAINESLDSSKKILFFILVPIISRALVGYFLLSEEPIKDSYFARLYKKGASKGFEYFLIFIFLVLIIISFFINIKFVFVPLIMGLCAKYLLYKSKKELGGINGDVAGYIIVLSEFIGLVVLAIA</sequence>
<evidence type="ECO:0000256" key="4">
    <source>
        <dbReference type="ARBA" id="ARBA00010561"/>
    </source>
</evidence>
<dbReference type="GO" id="GO:0005886">
    <property type="term" value="C:plasma membrane"/>
    <property type="evidence" value="ECO:0007669"/>
    <property type="project" value="UniProtKB-SubCell"/>
</dbReference>
<keyword evidence="8 19" id="KW-0169">Cobalamin biosynthesis</keyword>
<name>A0A1V4SVU1_9CLOT</name>
<feature type="transmembrane region" description="Helical" evidence="19">
    <location>
        <begin position="179"/>
        <end position="211"/>
    </location>
</feature>
<evidence type="ECO:0000256" key="8">
    <source>
        <dbReference type="ARBA" id="ARBA00022573"/>
    </source>
</evidence>
<evidence type="ECO:0000256" key="12">
    <source>
        <dbReference type="ARBA" id="ARBA00022989"/>
    </source>
</evidence>
<evidence type="ECO:0000256" key="19">
    <source>
        <dbReference type="HAMAP-Rule" id="MF_00719"/>
    </source>
</evidence>
<dbReference type="PANTHER" id="PTHR34148:SF1">
    <property type="entry name" value="ADENOSYLCOBINAMIDE-GDP RIBAZOLETRANSFERASE"/>
    <property type="match status" value="1"/>
</dbReference>
<feature type="transmembrane region" description="Helical" evidence="19">
    <location>
        <begin position="62"/>
        <end position="83"/>
    </location>
</feature>
<proteinExistence type="inferred from homology"/>
<comment type="cofactor">
    <cofactor evidence="1 19">
        <name>Mg(2+)</name>
        <dbReference type="ChEBI" id="CHEBI:18420"/>
    </cofactor>
</comment>
<evidence type="ECO:0000256" key="15">
    <source>
        <dbReference type="ARBA" id="ARBA00032605"/>
    </source>
</evidence>
<keyword evidence="7 19" id="KW-1003">Cell membrane</keyword>
<feature type="transmembrane region" description="Helical" evidence="19">
    <location>
        <begin position="104"/>
        <end position="127"/>
    </location>
</feature>
<protein>
    <recommendedName>
        <fullName evidence="6 19">Adenosylcobinamide-GDP ribazoletransferase</fullName>
        <ecNumber evidence="5 19">2.7.8.26</ecNumber>
    </recommendedName>
    <alternativeName>
        <fullName evidence="16 19">Cobalamin synthase</fullName>
    </alternativeName>
    <alternativeName>
        <fullName evidence="15 19">Cobalamin-5'-phosphate synthase</fullName>
    </alternativeName>
</protein>
<evidence type="ECO:0000256" key="11">
    <source>
        <dbReference type="ARBA" id="ARBA00022842"/>
    </source>
</evidence>
<comment type="caution">
    <text evidence="20">The sequence shown here is derived from an EMBL/GenBank/DDBJ whole genome shotgun (WGS) entry which is preliminary data.</text>
</comment>
<feature type="transmembrane region" description="Helical" evidence="19">
    <location>
        <begin position="32"/>
        <end position="56"/>
    </location>
</feature>
<evidence type="ECO:0000256" key="17">
    <source>
        <dbReference type="ARBA" id="ARBA00048623"/>
    </source>
</evidence>
<dbReference type="OrthoDB" id="9794626at2"/>
<dbReference type="AlphaFoldDB" id="A0A1V4SVU1"/>
<dbReference type="EC" id="2.7.8.26" evidence="5 19"/>
<comment type="catalytic activity">
    <reaction evidence="18 19">
        <text>alpha-ribazole 5'-phosphate + adenosylcob(III)inamide-GDP = adenosylcob(III)alamin 5'-phosphate + GMP + H(+)</text>
        <dbReference type="Rhea" id="RHEA:23560"/>
        <dbReference type="ChEBI" id="CHEBI:15378"/>
        <dbReference type="ChEBI" id="CHEBI:57918"/>
        <dbReference type="ChEBI" id="CHEBI:58115"/>
        <dbReference type="ChEBI" id="CHEBI:60487"/>
        <dbReference type="ChEBI" id="CHEBI:60493"/>
        <dbReference type="EC" id="2.7.8.26"/>
    </reaction>
</comment>
<dbReference type="PANTHER" id="PTHR34148">
    <property type="entry name" value="ADENOSYLCOBINAMIDE-GDP RIBAZOLETRANSFERASE"/>
    <property type="match status" value="1"/>
</dbReference>
<evidence type="ECO:0000256" key="6">
    <source>
        <dbReference type="ARBA" id="ARBA00015850"/>
    </source>
</evidence>
<dbReference type="InterPro" id="IPR003805">
    <property type="entry name" value="CobS"/>
</dbReference>
<evidence type="ECO:0000256" key="7">
    <source>
        <dbReference type="ARBA" id="ARBA00022475"/>
    </source>
</evidence>
<comment type="subcellular location">
    <subcellularLocation>
        <location evidence="2 19">Cell membrane</location>
        <topology evidence="2 19">Multi-pass membrane protein</topology>
    </subcellularLocation>
</comment>
<dbReference type="GO" id="GO:0009236">
    <property type="term" value="P:cobalamin biosynthetic process"/>
    <property type="evidence" value="ECO:0007669"/>
    <property type="project" value="UniProtKB-UniRule"/>
</dbReference>
<dbReference type="Proteomes" id="UP000191448">
    <property type="component" value="Unassembled WGS sequence"/>
</dbReference>
<keyword evidence="11 19" id="KW-0460">Magnesium</keyword>
<keyword evidence="12 19" id="KW-1133">Transmembrane helix</keyword>
<evidence type="ECO:0000256" key="14">
    <source>
        <dbReference type="ARBA" id="ARBA00025228"/>
    </source>
</evidence>
<evidence type="ECO:0000313" key="20">
    <source>
        <dbReference type="EMBL" id="OPX48204.1"/>
    </source>
</evidence>
<dbReference type="RefSeq" id="WP_080022565.1">
    <property type="nucleotide sequence ID" value="NZ_LTAY01000035.1"/>
</dbReference>
<feature type="transmembrane region" description="Helical" evidence="19">
    <location>
        <begin position="139"/>
        <end position="158"/>
    </location>
</feature>
<evidence type="ECO:0000256" key="2">
    <source>
        <dbReference type="ARBA" id="ARBA00004651"/>
    </source>
</evidence>
<organism evidence="20 21">
    <name type="scientific">Clostridium thermobutyricum DSM 4928</name>
    <dbReference type="NCBI Taxonomy" id="1121339"/>
    <lineage>
        <taxon>Bacteria</taxon>
        <taxon>Bacillati</taxon>
        <taxon>Bacillota</taxon>
        <taxon>Clostridia</taxon>
        <taxon>Eubacteriales</taxon>
        <taxon>Clostridiaceae</taxon>
        <taxon>Clostridium</taxon>
    </lineage>
</organism>
<comment type="pathway">
    <text evidence="3 19">Cofactor biosynthesis; adenosylcobalamin biosynthesis; adenosylcobalamin from cob(II)yrinate a,c-diamide: step 7/7.</text>
</comment>
<accession>A0A1V4SVU1</accession>
<evidence type="ECO:0000256" key="9">
    <source>
        <dbReference type="ARBA" id="ARBA00022679"/>
    </source>
</evidence>
<dbReference type="UniPathway" id="UPA00148">
    <property type="reaction ID" value="UER00238"/>
</dbReference>
<evidence type="ECO:0000256" key="10">
    <source>
        <dbReference type="ARBA" id="ARBA00022692"/>
    </source>
</evidence>
<evidence type="ECO:0000256" key="18">
    <source>
        <dbReference type="ARBA" id="ARBA00049504"/>
    </source>
</evidence>
<evidence type="ECO:0000256" key="3">
    <source>
        <dbReference type="ARBA" id="ARBA00004663"/>
    </source>
</evidence>
<comment type="function">
    <text evidence="14 19">Joins adenosylcobinamide-GDP and alpha-ribazole to generate adenosylcobalamin (Ado-cobalamin). Also synthesizes adenosylcobalamin 5'-phosphate from adenosylcobinamide-GDP and alpha-ribazole 5'-phosphate.</text>
</comment>
<comment type="similarity">
    <text evidence="4 19">Belongs to the CobS family.</text>
</comment>
<keyword evidence="10 19" id="KW-0812">Transmembrane</keyword>
<keyword evidence="13 19" id="KW-0472">Membrane</keyword>
<dbReference type="HAMAP" id="MF_00719">
    <property type="entry name" value="CobS"/>
    <property type="match status" value="1"/>
</dbReference>
<reference evidence="20 21" key="1">
    <citation type="submission" date="2016-02" db="EMBL/GenBank/DDBJ databases">
        <title>Genome sequence of Clostridium thermobutyricum DSM 4928.</title>
        <authorList>
            <person name="Poehlein A."/>
            <person name="Daniel R."/>
        </authorList>
    </citation>
    <scope>NUCLEOTIDE SEQUENCE [LARGE SCALE GENOMIC DNA]</scope>
    <source>
        <strain evidence="20 21">DSM 4928</strain>
    </source>
</reference>
<keyword evidence="9 19" id="KW-0808">Transferase</keyword>
<dbReference type="GO" id="GO:0008818">
    <property type="term" value="F:cobalamin 5'-phosphate synthase activity"/>
    <property type="evidence" value="ECO:0007669"/>
    <property type="project" value="UniProtKB-UniRule"/>
</dbReference>
<dbReference type="Pfam" id="PF02654">
    <property type="entry name" value="CobS"/>
    <property type="match status" value="1"/>
</dbReference>
<evidence type="ECO:0000256" key="1">
    <source>
        <dbReference type="ARBA" id="ARBA00001946"/>
    </source>
</evidence>
<dbReference type="GO" id="GO:0051073">
    <property type="term" value="F:adenosylcobinamide-GDP ribazoletransferase activity"/>
    <property type="evidence" value="ECO:0007669"/>
    <property type="project" value="UniProtKB-UniRule"/>
</dbReference>
<evidence type="ECO:0000313" key="21">
    <source>
        <dbReference type="Proteomes" id="UP000191448"/>
    </source>
</evidence>
<evidence type="ECO:0000256" key="16">
    <source>
        <dbReference type="ARBA" id="ARBA00032853"/>
    </source>
</evidence>
<dbReference type="EMBL" id="LTAY01000035">
    <property type="protein sequence ID" value="OPX48204.1"/>
    <property type="molecule type" value="Genomic_DNA"/>
</dbReference>
<comment type="catalytic activity">
    <reaction evidence="17 19">
        <text>alpha-ribazole + adenosylcob(III)inamide-GDP = adenosylcob(III)alamin + GMP + H(+)</text>
        <dbReference type="Rhea" id="RHEA:16049"/>
        <dbReference type="ChEBI" id="CHEBI:10329"/>
        <dbReference type="ChEBI" id="CHEBI:15378"/>
        <dbReference type="ChEBI" id="CHEBI:18408"/>
        <dbReference type="ChEBI" id="CHEBI:58115"/>
        <dbReference type="ChEBI" id="CHEBI:60487"/>
        <dbReference type="EC" id="2.7.8.26"/>
    </reaction>
</comment>
<feature type="transmembrane region" description="Helical" evidence="19">
    <location>
        <begin position="231"/>
        <end position="249"/>
    </location>
</feature>
<gene>
    <name evidence="19 20" type="primary">cobS</name>
    <name evidence="20" type="ORF">CLTHE_13360</name>
</gene>
<evidence type="ECO:0000256" key="13">
    <source>
        <dbReference type="ARBA" id="ARBA00023136"/>
    </source>
</evidence>
<evidence type="ECO:0000256" key="5">
    <source>
        <dbReference type="ARBA" id="ARBA00013200"/>
    </source>
</evidence>